<feature type="region of interest" description="Disordered" evidence="2">
    <location>
        <begin position="174"/>
        <end position="204"/>
    </location>
</feature>
<feature type="region of interest" description="Disordered" evidence="2">
    <location>
        <begin position="76"/>
        <end position="124"/>
    </location>
</feature>
<evidence type="ECO:0000313" key="5">
    <source>
        <dbReference type="Proteomes" id="UP000177165"/>
    </source>
</evidence>
<evidence type="ECO:0000256" key="2">
    <source>
        <dbReference type="SAM" id="MobiDB-lite"/>
    </source>
</evidence>
<feature type="region of interest" description="Disordered" evidence="2">
    <location>
        <begin position="1"/>
        <end position="42"/>
    </location>
</feature>
<dbReference type="STRING" id="1798540.A3B74_02795"/>
<evidence type="ECO:0000256" key="1">
    <source>
        <dbReference type="SAM" id="Coils"/>
    </source>
</evidence>
<reference evidence="4 5" key="1">
    <citation type="journal article" date="2016" name="Nat. Commun.">
        <title>Thousands of microbial genomes shed light on interconnected biogeochemical processes in an aquifer system.</title>
        <authorList>
            <person name="Anantharaman K."/>
            <person name="Brown C.T."/>
            <person name="Hug L.A."/>
            <person name="Sharon I."/>
            <person name="Castelle C.J."/>
            <person name="Probst A.J."/>
            <person name="Thomas B.C."/>
            <person name="Singh A."/>
            <person name="Wilkins M.J."/>
            <person name="Karaoz U."/>
            <person name="Brodie E.L."/>
            <person name="Williams K.H."/>
            <person name="Hubbard S.S."/>
            <person name="Banfield J.F."/>
        </authorList>
    </citation>
    <scope>NUCLEOTIDE SEQUENCE [LARGE SCALE GENOMIC DNA]</scope>
</reference>
<comment type="caution">
    <text evidence="4">The sequence shown here is derived from an EMBL/GenBank/DDBJ whole genome shotgun (WGS) entry which is preliminary data.</text>
</comment>
<feature type="coiled-coil region" evidence="1">
    <location>
        <begin position="272"/>
        <end position="299"/>
    </location>
</feature>
<organism evidence="4 5">
    <name type="scientific">Candidatus Kerfeldbacteria bacterium RIFCSPHIGHO2_02_FULL_42_14</name>
    <dbReference type="NCBI Taxonomy" id="1798540"/>
    <lineage>
        <taxon>Bacteria</taxon>
        <taxon>Candidatus Kerfeldiibacteriota</taxon>
    </lineage>
</organism>
<gene>
    <name evidence="4" type="ORF">A3B74_02795</name>
</gene>
<dbReference type="PANTHER" id="PTHR40278">
    <property type="entry name" value="DNA UTILIZATION PROTEIN HOFN"/>
    <property type="match status" value="1"/>
</dbReference>
<feature type="compositionally biased region" description="Basic and acidic residues" evidence="2">
    <location>
        <begin position="187"/>
        <end position="200"/>
    </location>
</feature>
<accession>A0A1G2AT51</accession>
<dbReference type="EMBL" id="MHKB01000008">
    <property type="protein sequence ID" value="OGY79676.1"/>
    <property type="molecule type" value="Genomic_DNA"/>
</dbReference>
<dbReference type="Proteomes" id="UP000177165">
    <property type="component" value="Unassembled WGS sequence"/>
</dbReference>
<sequence length="418" mass="47232">MAGINFLNDKDEGKPEQEKKAVVSQELQYTQPEKEKEPLRMHKQRWRSFLRSFMPSKEEDVKITIEKFEKPAESEKELWTLPSVKDATKSITQKPAEPLQQPEEVERKEKTPAPLPKLPDIEPRKIEIQIAKEPLQKSKEHKSWFERLLTKKPQTKLSPTPTPIIMPEVKKLSLEKKAQSPKPNRPSFEEIKKPKKENGKLEYTAPKISRPYKGGMNLDVNLVPSDLLATLAPQDKSRSLAGVIAGSVIVILLMYVGLILYDYQLRTKTLQVKDEIQNVDNQTKQYLNLQEEALKLKKHIDATSELLEKHIYWTKFLTELEKVTLQDVYYESISGSTNGAFNLTAFAPSFQAIAEQVRAFEAADFVEKVTVTGGSVQSGSTEGAPESLEGASETAGVKPEVVSFGITLQVKNMVFLSQ</sequence>
<dbReference type="AlphaFoldDB" id="A0A1G2AT51"/>
<dbReference type="InterPro" id="IPR052534">
    <property type="entry name" value="Extracell_DNA_Util/SecSys_Comp"/>
</dbReference>
<feature type="region of interest" description="Disordered" evidence="2">
    <location>
        <begin position="374"/>
        <end position="393"/>
    </location>
</feature>
<feature type="compositionally biased region" description="Basic and acidic residues" evidence="2">
    <location>
        <begin position="8"/>
        <end position="21"/>
    </location>
</feature>
<keyword evidence="3" id="KW-1133">Transmembrane helix</keyword>
<feature type="transmembrane region" description="Helical" evidence="3">
    <location>
        <begin position="240"/>
        <end position="261"/>
    </location>
</feature>
<evidence type="ECO:0000256" key="3">
    <source>
        <dbReference type="SAM" id="Phobius"/>
    </source>
</evidence>
<keyword evidence="1" id="KW-0175">Coiled coil</keyword>
<keyword evidence="3" id="KW-0812">Transmembrane</keyword>
<dbReference type="PANTHER" id="PTHR40278:SF1">
    <property type="entry name" value="DNA UTILIZATION PROTEIN HOFN"/>
    <property type="match status" value="1"/>
</dbReference>
<proteinExistence type="predicted"/>
<name>A0A1G2AT51_9BACT</name>
<protein>
    <submittedName>
        <fullName evidence="4">Uncharacterized protein</fullName>
    </submittedName>
</protein>
<evidence type="ECO:0000313" key="4">
    <source>
        <dbReference type="EMBL" id="OGY79676.1"/>
    </source>
</evidence>
<keyword evidence="3" id="KW-0472">Membrane</keyword>